<sequence>MPNRYPVPAHPEAAKAMLLLLLRLDSMKCKNLPRRQYRFCPILVPLAYLDKPQAHMGTTSDGIPHSADAAYTWDDPKVQYPDVSHVYHGYLASFSISRNPKKHRCSGVQEWHRYRVGKGRCTRRPR</sequence>
<gene>
    <name evidence="1" type="ORF">ACRE_041750</name>
</gene>
<dbReference type="AlphaFoldDB" id="A0A086T6Q3"/>
<organism evidence="1 2">
    <name type="scientific">Hapsidospora chrysogenum (strain ATCC 11550 / CBS 779.69 / DSM 880 / IAM 14645 / JCM 23072 / IMI 49137)</name>
    <name type="common">Acremonium chrysogenum</name>
    <dbReference type="NCBI Taxonomy" id="857340"/>
    <lineage>
        <taxon>Eukaryota</taxon>
        <taxon>Fungi</taxon>
        <taxon>Dikarya</taxon>
        <taxon>Ascomycota</taxon>
        <taxon>Pezizomycotina</taxon>
        <taxon>Sordariomycetes</taxon>
        <taxon>Hypocreomycetidae</taxon>
        <taxon>Hypocreales</taxon>
        <taxon>Bionectriaceae</taxon>
        <taxon>Hapsidospora</taxon>
    </lineage>
</organism>
<evidence type="ECO:0000313" key="1">
    <source>
        <dbReference type="EMBL" id="KFH45035.1"/>
    </source>
</evidence>
<dbReference type="Proteomes" id="UP000029964">
    <property type="component" value="Unassembled WGS sequence"/>
</dbReference>
<dbReference type="HOGENOM" id="CLU_1980973_0_0_1"/>
<protein>
    <submittedName>
        <fullName evidence="1">Uncharacterized protein</fullName>
    </submittedName>
</protein>
<evidence type="ECO:0000313" key="2">
    <source>
        <dbReference type="Proteomes" id="UP000029964"/>
    </source>
</evidence>
<dbReference type="STRING" id="857340.A0A086T6Q3"/>
<keyword evidence="2" id="KW-1185">Reference proteome</keyword>
<dbReference type="OrthoDB" id="6846267at2759"/>
<name>A0A086T6Q3_HAPC1</name>
<comment type="caution">
    <text evidence="1">The sequence shown here is derived from an EMBL/GenBank/DDBJ whole genome shotgun (WGS) entry which is preliminary data.</text>
</comment>
<proteinExistence type="predicted"/>
<accession>A0A086T6Q3</accession>
<reference evidence="2" key="1">
    <citation type="journal article" date="2014" name="Genome Announc.">
        <title>Genome sequence and annotation of Acremonium chrysogenum, producer of the beta-lactam antibiotic cephalosporin C.</title>
        <authorList>
            <person name="Terfehr D."/>
            <person name="Dahlmann T.A."/>
            <person name="Specht T."/>
            <person name="Zadra I."/>
            <person name="Kuernsteiner H."/>
            <person name="Kueck U."/>
        </authorList>
    </citation>
    <scope>NUCLEOTIDE SEQUENCE [LARGE SCALE GENOMIC DNA]</scope>
    <source>
        <strain evidence="2">ATCC 11550 / CBS 779.69 / DSM 880 / IAM 14645 / JCM 23072 / IMI 49137</strain>
    </source>
</reference>
<dbReference type="EMBL" id="JPKY01000038">
    <property type="protein sequence ID" value="KFH45035.1"/>
    <property type="molecule type" value="Genomic_DNA"/>
</dbReference>